<gene>
    <name evidence="1" type="ORF">CLPU_9c00760</name>
</gene>
<dbReference type="Proteomes" id="UP000037267">
    <property type="component" value="Unassembled WGS sequence"/>
</dbReference>
<dbReference type="EMBL" id="LGSS01000009">
    <property type="protein sequence ID" value="KNF08180.1"/>
    <property type="molecule type" value="Genomic_DNA"/>
</dbReference>
<reference evidence="2" key="1">
    <citation type="submission" date="2015-07" db="EMBL/GenBank/DDBJ databases">
        <title>Draft genome sequence of the purine-degrading Gottschalkia purinilyticum DSM 1384 (formerly Clostridium purinilyticum).</title>
        <authorList>
            <person name="Poehlein A."/>
            <person name="Schiel-Bengelsdorf B."/>
            <person name="Bengelsdorf F.R."/>
            <person name="Daniel R."/>
            <person name="Duerre P."/>
        </authorList>
    </citation>
    <scope>NUCLEOTIDE SEQUENCE [LARGE SCALE GENOMIC DNA]</scope>
    <source>
        <strain evidence="2">DSM 1384</strain>
    </source>
</reference>
<organism evidence="1 2">
    <name type="scientific">Gottschalkia purinilytica</name>
    <name type="common">Clostridium purinilyticum</name>
    <dbReference type="NCBI Taxonomy" id="1503"/>
    <lineage>
        <taxon>Bacteria</taxon>
        <taxon>Bacillati</taxon>
        <taxon>Bacillota</taxon>
        <taxon>Tissierellia</taxon>
        <taxon>Tissierellales</taxon>
        <taxon>Gottschalkiaceae</taxon>
        <taxon>Gottschalkia</taxon>
    </lineage>
</organism>
<dbReference type="OrthoDB" id="893918at2"/>
<dbReference type="Pfam" id="PF14106">
    <property type="entry name" value="DUF4279"/>
    <property type="match status" value="1"/>
</dbReference>
<evidence type="ECO:0000313" key="2">
    <source>
        <dbReference type="Proteomes" id="UP000037267"/>
    </source>
</evidence>
<protein>
    <recommendedName>
        <fullName evidence="3">DUF4279 domain-containing protein</fullName>
    </recommendedName>
</protein>
<proteinExistence type="predicted"/>
<accession>A0A0L0WA39</accession>
<dbReference type="RefSeq" id="WP_050355547.1">
    <property type="nucleotide sequence ID" value="NZ_LGSS01000009.1"/>
</dbReference>
<sequence>MVEFSITGDYSEDVLNTITDSLGVTPNITYLKGDIIKRNNRKRIESCWEINTGYEESYDINDQIYKILPLIYNKREILKDLMVNYNLQCLLMIVISIENNKKPKIHLKRDVIEFMNDIKSEIDFDIYDCYSLENLSKPT</sequence>
<keyword evidence="2" id="KW-1185">Reference proteome</keyword>
<dbReference type="STRING" id="1503.CLPU_9c00760"/>
<dbReference type="AlphaFoldDB" id="A0A0L0WA39"/>
<evidence type="ECO:0000313" key="1">
    <source>
        <dbReference type="EMBL" id="KNF08180.1"/>
    </source>
</evidence>
<comment type="caution">
    <text evidence="1">The sequence shown here is derived from an EMBL/GenBank/DDBJ whole genome shotgun (WGS) entry which is preliminary data.</text>
</comment>
<evidence type="ECO:0008006" key="3">
    <source>
        <dbReference type="Google" id="ProtNLM"/>
    </source>
</evidence>
<dbReference type="InterPro" id="IPR025459">
    <property type="entry name" value="DUF4279"/>
</dbReference>
<name>A0A0L0WA39_GOTPU</name>